<accession>A0A9P5PRA0</accession>
<name>A0A9P5PRA0_9AGAR</name>
<evidence type="ECO:0000313" key="2">
    <source>
        <dbReference type="Proteomes" id="UP000772434"/>
    </source>
</evidence>
<dbReference type="Proteomes" id="UP000772434">
    <property type="component" value="Unassembled WGS sequence"/>
</dbReference>
<organism evidence="1 2">
    <name type="scientific">Rhodocollybia butyracea</name>
    <dbReference type="NCBI Taxonomy" id="206335"/>
    <lineage>
        <taxon>Eukaryota</taxon>
        <taxon>Fungi</taxon>
        <taxon>Dikarya</taxon>
        <taxon>Basidiomycota</taxon>
        <taxon>Agaricomycotina</taxon>
        <taxon>Agaricomycetes</taxon>
        <taxon>Agaricomycetidae</taxon>
        <taxon>Agaricales</taxon>
        <taxon>Marasmiineae</taxon>
        <taxon>Omphalotaceae</taxon>
        <taxon>Rhodocollybia</taxon>
    </lineage>
</organism>
<dbReference type="OrthoDB" id="3263285at2759"/>
<dbReference type="EMBL" id="JADNRY010000038">
    <property type="protein sequence ID" value="KAF9070746.1"/>
    <property type="molecule type" value="Genomic_DNA"/>
</dbReference>
<reference evidence="1" key="1">
    <citation type="submission" date="2020-11" db="EMBL/GenBank/DDBJ databases">
        <authorList>
            <consortium name="DOE Joint Genome Institute"/>
            <person name="Ahrendt S."/>
            <person name="Riley R."/>
            <person name="Andreopoulos W."/>
            <person name="Labutti K."/>
            <person name="Pangilinan J."/>
            <person name="Ruiz-Duenas F.J."/>
            <person name="Barrasa J.M."/>
            <person name="Sanchez-Garcia M."/>
            <person name="Camarero S."/>
            <person name="Miyauchi S."/>
            <person name="Serrano A."/>
            <person name="Linde D."/>
            <person name="Babiker R."/>
            <person name="Drula E."/>
            <person name="Ayuso-Fernandez I."/>
            <person name="Pacheco R."/>
            <person name="Padilla G."/>
            <person name="Ferreira P."/>
            <person name="Barriuso J."/>
            <person name="Kellner H."/>
            <person name="Castanera R."/>
            <person name="Alfaro M."/>
            <person name="Ramirez L."/>
            <person name="Pisabarro A.G."/>
            <person name="Kuo A."/>
            <person name="Tritt A."/>
            <person name="Lipzen A."/>
            <person name="He G."/>
            <person name="Yan M."/>
            <person name="Ng V."/>
            <person name="Cullen D."/>
            <person name="Martin F."/>
            <person name="Rosso M.-N."/>
            <person name="Henrissat B."/>
            <person name="Hibbett D."/>
            <person name="Martinez A.T."/>
            <person name="Grigoriev I.V."/>
        </authorList>
    </citation>
    <scope>NUCLEOTIDE SEQUENCE</scope>
    <source>
        <strain evidence="1">AH 40177</strain>
    </source>
</reference>
<keyword evidence="2" id="KW-1185">Reference proteome</keyword>
<gene>
    <name evidence="1" type="ORF">BDP27DRAFT_1323362</name>
</gene>
<evidence type="ECO:0000313" key="1">
    <source>
        <dbReference type="EMBL" id="KAF9070746.1"/>
    </source>
</evidence>
<protein>
    <submittedName>
        <fullName evidence="1">Uncharacterized protein</fullName>
    </submittedName>
</protein>
<proteinExistence type="predicted"/>
<comment type="caution">
    <text evidence="1">The sequence shown here is derived from an EMBL/GenBank/DDBJ whole genome shotgun (WGS) entry which is preliminary data.</text>
</comment>
<dbReference type="AlphaFoldDB" id="A0A9P5PRA0"/>
<sequence length="294" mass="33153">MIYSFANPLRTLQRTLRLQRNITKVQSVDPRIATNLVPQSASHIAALPAVPPRLQVRPTPWLSPEEMKTYLLSVRDLLPWDCRPLKKFIPGMGVGLTIWGNYRFSDESGAEQFMEQVQSTADEEQNDILLEMKKISSRGSEEDLEHLYHVRIKTITEDAFLPNSISNYRSNFLPAETAIPFPETLIIPGVTIRDVRFVLLVDQLFRDHFLSTSSTQFSNTGIISLVHSPENLFSDTVESVVRQIFLRGFCQCCGLLHTVADCTVRKDYPPAHCMICSGHGHWSMDCSSRSGAAS</sequence>